<reference evidence="4 8" key="3">
    <citation type="submission" date="2020-03" db="EMBL/GenBank/DDBJ databases">
        <title>Complete genome sequence of Lactobacillus paracasei strain NFFJ04, isolated from animal feed.</title>
        <authorList>
            <person name="Jung J.Y."/>
        </authorList>
    </citation>
    <scope>NUCLEOTIDE SEQUENCE [LARGE SCALE GENOMIC DNA]</scope>
    <source>
        <strain evidence="4 8">NFFJ04</strain>
    </source>
</reference>
<reference evidence="5 7" key="1">
    <citation type="journal article" date="2018" name="Front. Microbiol.">
        <title>Conversion of Methionine to Cysteine in Lactobacillus paracasei Depends on the Highly Mobile cysK-ctl-cysE Gene Cluster.</title>
        <authorList>
            <person name="Wuthrich D."/>
            <person name="Irmler S."/>
            <person name="Berthoud H."/>
            <person name="Guggenbuhl B."/>
            <person name="Eugster E."/>
            <person name="Bruggmann R."/>
        </authorList>
    </citation>
    <scope>NUCLEOTIDE SEQUENCE [LARGE SCALE GENOMIC DNA]</scope>
    <source>
        <strain evidence="5 7">FAM18157</strain>
    </source>
</reference>
<protein>
    <submittedName>
        <fullName evidence="3">Uncharacterized protein</fullName>
    </submittedName>
</protein>
<evidence type="ECO:0000256" key="1">
    <source>
        <dbReference type="SAM" id="Phobius"/>
    </source>
</evidence>
<keyword evidence="1" id="KW-0472">Membrane</keyword>
<dbReference type="Proteomes" id="UP000593972">
    <property type="component" value="Chromosome"/>
</dbReference>
<evidence type="ECO:0000313" key="4">
    <source>
        <dbReference type="EMBL" id="QOP55833.1"/>
    </source>
</evidence>
<dbReference type="EMBL" id="JAVKVH010000001">
    <property type="protein sequence ID" value="MDR7623915.1"/>
    <property type="molecule type" value="Genomic_DNA"/>
</dbReference>
<feature type="transmembrane region" description="Helical" evidence="1">
    <location>
        <begin position="33"/>
        <end position="55"/>
    </location>
</feature>
<accession>A0A0K1L1F3</accession>
<reference evidence="2" key="5">
    <citation type="submission" date="2024-03" db="EMBL/GenBank/DDBJ databases">
        <title>Lacticaseibacillus paracasei KCKM 0992.</title>
        <authorList>
            <person name="Kim T.W."/>
        </authorList>
    </citation>
    <scope>NUCLEOTIDE SEQUENCE</scope>
    <source>
        <strain evidence="2">KCKM 0992</strain>
    </source>
</reference>
<dbReference type="EMBL" id="CP050500">
    <property type="protein sequence ID" value="QOP55833.1"/>
    <property type="molecule type" value="Genomic_DNA"/>
</dbReference>
<name>A0A0K1L1F3_LACPA</name>
<keyword evidence="1" id="KW-0812">Transmembrane</keyword>
<evidence type="ECO:0000313" key="2">
    <source>
        <dbReference type="EMBL" id="MDR7623915.1"/>
    </source>
</evidence>
<reference evidence="9" key="4">
    <citation type="submission" date="2023-07" db="EMBL/GenBank/DDBJ databases">
        <title>Lacticaseibacillus paracasei KCKM 0992.</title>
        <authorList>
            <person name="Kim T.W."/>
        </authorList>
    </citation>
    <scope>NUCLEOTIDE SEQUENCE [LARGE SCALE GENOMIC DNA]</scope>
    <source>
        <strain evidence="9">KCKM 0992</strain>
    </source>
</reference>
<evidence type="ECO:0000313" key="9">
    <source>
        <dbReference type="Proteomes" id="UP001268544"/>
    </source>
</evidence>
<dbReference type="KEGG" id="lcz:LCAZH_1916"/>
<evidence type="ECO:0000313" key="8">
    <source>
        <dbReference type="Proteomes" id="UP000593972"/>
    </source>
</evidence>
<accession>A0A125U9N1</accession>
<dbReference type="KEGG" id="lcs:LCBD_2131"/>
<accession>A0A0E2LXY1</accession>
<evidence type="ECO:0000313" key="7">
    <source>
        <dbReference type="Proteomes" id="UP000284716"/>
    </source>
</evidence>
<dbReference type="EMBL" id="PKQJ01000023">
    <property type="protein sequence ID" value="PLC45223.1"/>
    <property type="molecule type" value="Genomic_DNA"/>
</dbReference>
<accession>K6QBZ9</accession>
<accession>K0N6K4</accession>
<evidence type="ECO:0000313" key="3">
    <source>
        <dbReference type="EMBL" id="PLC45223.1"/>
    </source>
</evidence>
<feature type="transmembrane region" description="Helical" evidence="1">
    <location>
        <begin position="62"/>
        <end position="81"/>
    </location>
</feature>
<sequence>MLNQIGKFILSILLALFLVPTFRRSPSPFWYWAWYVLLVIFCVSGTGFGIWLLVLARFRTTAGIIVFVGILLIVLMPLFLIRATTQFNRYRHRSQK</sequence>
<dbReference type="Proteomes" id="UP001268544">
    <property type="component" value="Unassembled WGS sequence"/>
</dbReference>
<dbReference type="OrthoDB" id="2317435at2"/>
<dbReference type="KEGG" id="lce:LC2W_2113"/>
<gene>
    <name evidence="3" type="ORF">C0Q90_13885</name>
    <name evidence="5" type="ORF">FAM18157_01442</name>
    <name evidence="4" type="ORF">HCJ88_08605</name>
    <name evidence="2" type="ORF">RF672_04655</name>
</gene>
<dbReference type="Proteomes" id="UP000234512">
    <property type="component" value="Unassembled WGS sequence"/>
</dbReference>
<dbReference type="EMBL" id="LKFS01000055">
    <property type="protein sequence ID" value="RND81447.1"/>
    <property type="molecule type" value="Genomic_DNA"/>
</dbReference>
<dbReference type="Proteomes" id="UP000284716">
    <property type="component" value="Unassembled WGS sequence"/>
</dbReference>
<reference evidence="3 6" key="2">
    <citation type="journal article" date="2018" name="Genome Announc.">
        <title>Draft Genome Sequence of Lactobacillus paracasei DUP 13076, Which Exhibits Potent Antipathogenic Effects against Salmonella enterica Serovars Enteritidis, Typhimurium, and Heidelberg.</title>
        <authorList>
            <person name="Muyyarikkandy M.S."/>
            <person name="Alqahtani F.H."/>
            <person name="Mandoiu I."/>
            <person name="Amalaradjou M.A."/>
        </authorList>
    </citation>
    <scope>NUCLEOTIDE SEQUENCE [LARGE SCALE GENOMIC DNA]</scope>
    <source>
        <strain evidence="3 6">DUP 13076</strain>
    </source>
</reference>
<evidence type="ECO:0000313" key="6">
    <source>
        <dbReference type="Proteomes" id="UP000234512"/>
    </source>
</evidence>
<keyword evidence="1" id="KW-1133">Transmembrane helix</keyword>
<evidence type="ECO:0000313" key="5">
    <source>
        <dbReference type="EMBL" id="RND81447.1"/>
    </source>
</evidence>
<dbReference type="AlphaFoldDB" id="A0A0K1L1F3"/>
<proteinExistence type="predicted"/>
<dbReference type="RefSeq" id="WP_003575717.1">
    <property type="nucleotide sequence ID" value="NC_010999.1"/>
</dbReference>
<organism evidence="3 6">
    <name type="scientific">Lacticaseibacillus paracasei</name>
    <name type="common">Lactobacillus paracasei</name>
    <dbReference type="NCBI Taxonomy" id="1597"/>
    <lineage>
        <taxon>Bacteria</taxon>
        <taxon>Bacillati</taxon>
        <taxon>Bacillota</taxon>
        <taxon>Bacilli</taxon>
        <taxon>Lactobacillales</taxon>
        <taxon>Lactobacillaceae</taxon>
        <taxon>Lacticaseibacillus</taxon>
    </lineage>
</organism>